<dbReference type="GeneID" id="24818259"/>
<evidence type="ECO:0008006" key="3">
    <source>
        <dbReference type="Google" id="ProtNLM"/>
    </source>
</evidence>
<dbReference type="KEGG" id="mear:Mpt1_c05940"/>
<dbReference type="InterPro" id="IPR024265">
    <property type="entry name" value="DUF3788"/>
</dbReference>
<dbReference type="RefSeq" id="WP_048111959.1">
    <property type="nucleotide sequence ID" value="NZ_CP010070.1"/>
</dbReference>
<sequence>MEERQLLRDKNNEPTGETIAEGLGSAGAAYDKFIEEAKHHDIQVDWRYYNDGGWLGKALYKWTTARGTQKEMTAFWLSVWSGFFKVSLYFPASSRADALNLPLSNELRKRIENSTQMEKMKTISLTFEPRSDELFDEIFILVDFKRTLKR</sequence>
<accession>A0A0A7LG53</accession>
<reference evidence="1 2" key="1">
    <citation type="journal article" date="2014" name="Appl. Environ. Microbiol.">
        <title>Comparative Genome Analysis of 'Candidatus Methanoplasma termitum' Indicates a New Mode of Energy Metabolism in the Seventh Order of Methanogens.</title>
        <authorList>
            <person name="Lang K."/>
            <person name="Schuldes J."/>
            <person name="Klingl A."/>
            <person name="Poehlein A."/>
            <person name="Daniel R."/>
            <person name="Brune A."/>
        </authorList>
    </citation>
    <scope>NUCLEOTIDE SEQUENCE [LARGE SCALE GENOMIC DNA]</scope>
    <source>
        <strain evidence="2">Mpt1</strain>
    </source>
</reference>
<dbReference type="AlphaFoldDB" id="A0A0A7LG53"/>
<dbReference type="STRING" id="1577791.Mpt1_c05940"/>
<keyword evidence="2" id="KW-1185">Reference proteome</keyword>
<dbReference type="EMBL" id="CP010070">
    <property type="protein sequence ID" value="AIZ56481.1"/>
    <property type="molecule type" value="Genomic_DNA"/>
</dbReference>
<protein>
    <recommendedName>
        <fullName evidence="3">DUF3788 family protein</fullName>
    </recommendedName>
</protein>
<name>A0A0A7LG53_9ARCH</name>
<dbReference type="Pfam" id="PF12663">
    <property type="entry name" value="DUF3788"/>
    <property type="match status" value="1"/>
</dbReference>
<evidence type="ECO:0000313" key="1">
    <source>
        <dbReference type="EMBL" id="AIZ56481.1"/>
    </source>
</evidence>
<evidence type="ECO:0000313" key="2">
    <source>
        <dbReference type="Proteomes" id="UP000030787"/>
    </source>
</evidence>
<organism evidence="1 2">
    <name type="scientific">Candidatus Methanoplasma termitum</name>
    <dbReference type="NCBI Taxonomy" id="1577791"/>
    <lineage>
        <taxon>Archaea</taxon>
        <taxon>Methanobacteriati</taxon>
        <taxon>Thermoplasmatota</taxon>
        <taxon>Thermoplasmata</taxon>
        <taxon>Methanomassiliicoccales</taxon>
        <taxon>Methanomassiliicoccaceae</taxon>
        <taxon>Candidatus Methanoplasma</taxon>
    </lineage>
</organism>
<gene>
    <name evidence="1" type="ORF">Mpt1_c05940</name>
</gene>
<proteinExistence type="predicted"/>
<dbReference type="Proteomes" id="UP000030787">
    <property type="component" value="Chromosome"/>
</dbReference>
<dbReference type="HOGENOM" id="CLU_125862_2_0_2"/>